<evidence type="ECO:0000313" key="1">
    <source>
        <dbReference type="EMBL" id="KAI5673455.1"/>
    </source>
</evidence>
<sequence length="965" mass="107127">MATRRTHLKMVENWVGCRWAFLVFFGILLLHAIAILLFTRGFLLTRTELSQYSQCSDISESPCFSPSSTDQRNRKNDENHQNSCWTKPAVDRVIIIILDAIRFDFVAPSTFFEEKKPWMDKLQVLHKLASNPALSAKIFKAIADPPTTSLQRLKGLTTGGLPTFIDVGNSFGAPAIVEDNLIYQLAQNGKRVTMMGDDTWIQLFPDHFNTSYPFPSFNVKDLHTVDNGCIEHLLPSLYKEDWDVLIAHFLGVDHAGHILGVDSSPMIEKLEQYNGILEKVVETLESLSGPGGLHENTLLLVMGDHGQTLNGDHGGGSAEEVETAIFALSLKKPSSSLPSEFDPSSCQFDMDGKKICVSSIHQLDFSATVSALLGVPFPFGSIGRVDPALYAVAAGAWNSRISHTLNDNSQSGFEWMKNYVNTLCINSWQVKRYIDVYSKSSPIGFSGKDLSHISNLYADAQDIWSRNIKPSLLFDEQSSFPLTSAIKIQIDAYSNFLMTVAGLARSKWTEFNLRLMSIGLCLMAVSIFIHVLIIKSLDTQFRLYFHLSGNSGISLAALLSYIIVLIRACSFLSNSFILEEGRVASFLLATTGILQLRFAISRNKMILEGLAFVLLVPFLKFGIELGQSKQAVNSLFLKIDPSWTLGIQSNSNFVMYVVEILPQIALMLVVYILYRCILCRCAKGALKYVTFGTILSYLLISLMWALDSSLLRLPSVLGCLKGNLIPQIIYAISFLQLLFLAAVQPFIREKYINCEESTIFKASALLCSWSAPIIVLSGKQGPLVALASIIAGGCILKFLQLKQESDNGYTRVSSFYSFPVAQGSLLATVLFFSTGHWCAFDGLRYAAAFIGFDDFNLIRQALLLTIDTFGFSHILPILGLALLVACLRPARQAEQKKCFSVQLCQVYLIYGLIMAVPVTFTIVCVTIQRRHLMVWGLFAPKFVFDVVGLILSDFLICLASVYYLV</sequence>
<name>A0ACC0BLF5_CATRO</name>
<keyword evidence="2" id="KW-1185">Reference proteome</keyword>
<accession>A0ACC0BLF5</accession>
<protein>
    <submittedName>
        <fullName evidence="1">Uncharacterized protein</fullName>
    </submittedName>
</protein>
<dbReference type="EMBL" id="CM044703">
    <property type="protein sequence ID" value="KAI5673455.1"/>
    <property type="molecule type" value="Genomic_DNA"/>
</dbReference>
<organism evidence="1 2">
    <name type="scientific">Catharanthus roseus</name>
    <name type="common">Madagascar periwinkle</name>
    <name type="synonym">Vinca rosea</name>
    <dbReference type="NCBI Taxonomy" id="4058"/>
    <lineage>
        <taxon>Eukaryota</taxon>
        <taxon>Viridiplantae</taxon>
        <taxon>Streptophyta</taxon>
        <taxon>Embryophyta</taxon>
        <taxon>Tracheophyta</taxon>
        <taxon>Spermatophyta</taxon>
        <taxon>Magnoliopsida</taxon>
        <taxon>eudicotyledons</taxon>
        <taxon>Gunneridae</taxon>
        <taxon>Pentapetalae</taxon>
        <taxon>asterids</taxon>
        <taxon>lamiids</taxon>
        <taxon>Gentianales</taxon>
        <taxon>Apocynaceae</taxon>
        <taxon>Rauvolfioideae</taxon>
        <taxon>Vinceae</taxon>
        <taxon>Catharanthinae</taxon>
        <taxon>Catharanthus</taxon>
    </lineage>
</organism>
<comment type="caution">
    <text evidence="1">The sequence shown here is derived from an EMBL/GenBank/DDBJ whole genome shotgun (WGS) entry which is preliminary data.</text>
</comment>
<reference evidence="2" key="1">
    <citation type="journal article" date="2023" name="Nat. Plants">
        <title>Single-cell RNA sequencing provides a high-resolution roadmap for understanding the multicellular compartmentation of specialized metabolism.</title>
        <authorList>
            <person name="Sun S."/>
            <person name="Shen X."/>
            <person name="Li Y."/>
            <person name="Li Y."/>
            <person name="Wang S."/>
            <person name="Li R."/>
            <person name="Zhang H."/>
            <person name="Shen G."/>
            <person name="Guo B."/>
            <person name="Wei J."/>
            <person name="Xu J."/>
            <person name="St-Pierre B."/>
            <person name="Chen S."/>
            <person name="Sun C."/>
        </authorList>
    </citation>
    <scope>NUCLEOTIDE SEQUENCE [LARGE SCALE GENOMIC DNA]</scope>
</reference>
<gene>
    <name evidence="1" type="ORF">M9H77_13819</name>
</gene>
<evidence type="ECO:0000313" key="2">
    <source>
        <dbReference type="Proteomes" id="UP001060085"/>
    </source>
</evidence>
<dbReference type="Proteomes" id="UP001060085">
    <property type="component" value="Linkage Group LG03"/>
</dbReference>
<proteinExistence type="predicted"/>